<dbReference type="Proteomes" id="UP001147653">
    <property type="component" value="Unassembled WGS sequence"/>
</dbReference>
<evidence type="ECO:0000313" key="1">
    <source>
        <dbReference type="EMBL" id="MDA0183145.1"/>
    </source>
</evidence>
<proteinExistence type="predicted"/>
<evidence type="ECO:0000313" key="2">
    <source>
        <dbReference type="Proteomes" id="UP001147653"/>
    </source>
</evidence>
<name>A0A9X3NAP6_9ACTN</name>
<organism evidence="1 2">
    <name type="scientific">Solirubrobacter phytolaccae</name>
    <dbReference type="NCBI Taxonomy" id="1404360"/>
    <lineage>
        <taxon>Bacteria</taxon>
        <taxon>Bacillati</taxon>
        <taxon>Actinomycetota</taxon>
        <taxon>Thermoleophilia</taxon>
        <taxon>Solirubrobacterales</taxon>
        <taxon>Solirubrobacteraceae</taxon>
        <taxon>Solirubrobacter</taxon>
    </lineage>
</organism>
<protein>
    <submittedName>
        <fullName evidence="1">OsmC family protein</fullName>
    </submittedName>
</protein>
<dbReference type="Pfam" id="PF02566">
    <property type="entry name" value="OsmC"/>
    <property type="match status" value="1"/>
</dbReference>
<dbReference type="RefSeq" id="WP_270027536.1">
    <property type="nucleotide sequence ID" value="NZ_JAPDDP010000047.1"/>
</dbReference>
<dbReference type="InterPro" id="IPR036102">
    <property type="entry name" value="OsmC/Ohrsf"/>
</dbReference>
<reference evidence="1" key="1">
    <citation type="submission" date="2022-10" db="EMBL/GenBank/DDBJ databases">
        <title>The WGS of Solirubrobacter phytolaccae KCTC 29190.</title>
        <authorList>
            <person name="Jiang Z."/>
        </authorList>
    </citation>
    <scope>NUCLEOTIDE SEQUENCE</scope>
    <source>
        <strain evidence="1">KCTC 29190</strain>
    </source>
</reference>
<dbReference type="InterPro" id="IPR015946">
    <property type="entry name" value="KH_dom-like_a/b"/>
</dbReference>
<dbReference type="InterPro" id="IPR003718">
    <property type="entry name" value="OsmC/Ohr_fam"/>
</dbReference>
<dbReference type="Gene3D" id="3.30.300.20">
    <property type="match status" value="1"/>
</dbReference>
<dbReference type="InterPro" id="IPR052924">
    <property type="entry name" value="OsmC/Ohr_hydroprdx_reductase"/>
</dbReference>
<dbReference type="PANTHER" id="PTHR35368:SF1">
    <property type="entry name" value="HYDROPEROXIDE REDUCTASE"/>
    <property type="match status" value="1"/>
</dbReference>
<dbReference type="EMBL" id="JAPDDP010000047">
    <property type="protein sequence ID" value="MDA0183145.1"/>
    <property type="molecule type" value="Genomic_DNA"/>
</dbReference>
<keyword evidence="2" id="KW-1185">Reference proteome</keyword>
<gene>
    <name evidence="1" type="ORF">OJ997_22740</name>
</gene>
<dbReference type="PANTHER" id="PTHR35368">
    <property type="entry name" value="HYDROPEROXIDE REDUCTASE"/>
    <property type="match status" value="1"/>
</dbReference>
<dbReference type="AlphaFoldDB" id="A0A9X3NAP6"/>
<accession>A0A9X3NAP6</accession>
<dbReference type="SUPFAM" id="SSF82784">
    <property type="entry name" value="OsmC-like"/>
    <property type="match status" value="1"/>
</dbReference>
<comment type="caution">
    <text evidence="1">The sequence shown here is derived from an EMBL/GenBank/DDBJ whole genome shotgun (WGS) entry which is preliminary data.</text>
</comment>
<sequence length="167" mass="17762">MSVTAAIAANEEAITAEAGNARVVFRTEGALEGPTLVKLVSRNHTIEVDEPDVLAGGDAHANPVEYALASLASCQAITYRFWAAKLGIALDGLEVVAEGDLDLHGFFGLDSDARPGFTGIRLEVTPLGPESPERYQQLADAVDEHCPVLDLFRNPTPVERRLAVPTA</sequence>